<dbReference type="InterPro" id="IPR011251">
    <property type="entry name" value="Luciferase-like_dom"/>
</dbReference>
<dbReference type="Pfam" id="PF00296">
    <property type="entry name" value="Bac_luciferase"/>
    <property type="match status" value="1"/>
</dbReference>
<keyword evidence="5" id="KW-1185">Reference proteome</keyword>
<dbReference type="GO" id="GO:0016491">
    <property type="term" value="F:oxidoreductase activity"/>
    <property type="evidence" value="ECO:0007669"/>
    <property type="project" value="UniProtKB-KW"/>
</dbReference>
<feature type="domain" description="Luciferase-like" evidence="3">
    <location>
        <begin position="1"/>
        <end position="303"/>
    </location>
</feature>
<dbReference type="InterPro" id="IPR036661">
    <property type="entry name" value="Luciferase-like_sf"/>
</dbReference>
<comment type="caution">
    <text evidence="4">The sequence shown here is derived from an EMBL/GenBank/DDBJ whole genome shotgun (WGS) entry which is preliminary data.</text>
</comment>
<dbReference type="InterPro" id="IPR050766">
    <property type="entry name" value="Bact_Lucif_Oxidored"/>
</dbReference>
<dbReference type="EMBL" id="JAUOZU010000009">
    <property type="protein sequence ID" value="MDO6965087.1"/>
    <property type="molecule type" value="Genomic_DNA"/>
</dbReference>
<evidence type="ECO:0000256" key="2">
    <source>
        <dbReference type="ARBA" id="ARBA00023033"/>
    </source>
</evidence>
<reference evidence="4" key="1">
    <citation type="journal article" date="2015" name="Int. J. Syst. Evol. Microbiol.">
        <title>Rhizobium alvei sp. nov., isolated from a freshwater river.</title>
        <authorList>
            <person name="Sheu S.Y."/>
            <person name="Huang H.W."/>
            <person name="Young C.C."/>
            <person name="Chen W.M."/>
        </authorList>
    </citation>
    <scope>NUCLEOTIDE SEQUENCE</scope>
    <source>
        <strain evidence="4">TNR-22</strain>
    </source>
</reference>
<evidence type="ECO:0000256" key="1">
    <source>
        <dbReference type="ARBA" id="ARBA00023002"/>
    </source>
</evidence>
<evidence type="ECO:0000313" key="5">
    <source>
        <dbReference type="Proteomes" id="UP001174932"/>
    </source>
</evidence>
<dbReference type="RefSeq" id="WP_304377021.1">
    <property type="nucleotide sequence ID" value="NZ_JAUOZU010000009.1"/>
</dbReference>
<protein>
    <submittedName>
        <fullName evidence="4">LLM class flavin-dependent oxidoreductase</fullName>
        <ecNumber evidence="4">1.-.-.-</ecNumber>
    </submittedName>
</protein>
<name>A0ABT8YN69_9HYPH</name>
<gene>
    <name evidence="4" type="ORF">Q4481_14050</name>
</gene>
<sequence>MEFGTFILAAQRGYHQTSDQVIRNSIEQTVTSEKAGFNAAWFAEHHFNNYSLVPSPLMMVAACSGVTKTIRLGTAVCVLPLYQPQRLLSEIGFADIVSSGRLELGVGSGYQQFEFERFGVNVDEAPVVFSEYFDILLKGLKQKIFEHDGQHIKIPPTAISVRTVQQPTPPIWIAAGSPRSMGRAYREGHNLFVTAFHGGTDQVRTLRGMLEEAASSEGKVVSDRKVALLRCCYASDDEAEINSYLDNARFQRRLSEALHKRKQQSEDGYLLRETPTEQDLSFDTLRKNLPVGSVNYVIDKLLEEIEVLKPDQIAVQTQLGDFDQKTMLRQIELWGEKIIPAVNKALSQPTKIAVNQ</sequence>
<evidence type="ECO:0000313" key="4">
    <source>
        <dbReference type="EMBL" id="MDO6965087.1"/>
    </source>
</evidence>
<dbReference type="EC" id="1.-.-.-" evidence="4"/>
<reference evidence="4" key="2">
    <citation type="submission" date="2023-07" db="EMBL/GenBank/DDBJ databases">
        <authorList>
            <person name="Shen H."/>
        </authorList>
    </citation>
    <scope>NUCLEOTIDE SEQUENCE</scope>
    <source>
        <strain evidence="4">TNR-22</strain>
    </source>
</reference>
<dbReference type="PANTHER" id="PTHR30137">
    <property type="entry name" value="LUCIFERASE-LIKE MONOOXYGENASE"/>
    <property type="match status" value="1"/>
</dbReference>
<keyword evidence="2" id="KW-0503">Monooxygenase</keyword>
<proteinExistence type="predicted"/>
<evidence type="ECO:0000259" key="3">
    <source>
        <dbReference type="Pfam" id="PF00296"/>
    </source>
</evidence>
<dbReference type="Gene3D" id="3.20.20.30">
    <property type="entry name" value="Luciferase-like domain"/>
    <property type="match status" value="1"/>
</dbReference>
<dbReference type="SUPFAM" id="SSF51679">
    <property type="entry name" value="Bacterial luciferase-like"/>
    <property type="match status" value="1"/>
</dbReference>
<organism evidence="4 5">
    <name type="scientific">Rhizobium alvei</name>
    <dbReference type="NCBI Taxonomy" id="1132659"/>
    <lineage>
        <taxon>Bacteria</taxon>
        <taxon>Pseudomonadati</taxon>
        <taxon>Pseudomonadota</taxon>
        <taxon>Alphaproteobacteria</taxon>
        <taxon>Hyphomicrobiales</taxon>
        <taxon>Rhizobiaceae</taxon>
        <taxon>Rhizobium/Agrobacterium group</taxon>
        <taxon>Rhizobium</taxon>
    </lineage>
</organism>
<keyword evidence="1 4" id="KW-0560">Oxidoreductase</keyword>
<dbReference type="PANTHER" id="PTHR30137:SF8">
    <property type="entry name" value="BLR5498 PROTEIN"/>
    <property type="match status" value="1"/>
</dbReference>
<dbReference type="Proteomes" id="UP001174932">
    <property type="component" value="Unassembled WGS sequence"/>
</dbReference>
<accession>A0ABT8YN69</accession>